<feature type="region of interest" description="Disordered" evidence="1">
    <location>
        <begin position="240"/>
        <end position="271"/>
    </location>
</feature>
<protein>
    <submittedName>
        <fullName evidence="2">Uncharacterized protein</fullName>
    </submittedName>
</protein>
<comment type="caution">
    <text evidence="2">The sequence shown here is derived from an EMBL/GenBank/DDBJ whole genome shotgun (WGS) entry which is preliminary data.</text>
</comment>
<accession>A0A9P8C2Q0</accession>
<evidence type="ECO:0000313" key="2">
    <source>
        <dbReference type="EMBL" id="KAG9230191.1"/>
    </source>
</evidence>
<feature type="compositionally biased region" description="Polar residues" evidence="1">
    <location>
        <begin position="15"/>
        <end position="24"/>
    </location>
</feature>
<keyword evidence="3" id="KW-1185">Reference proteome</keyword>
<feature type="compositionally biased region" description="Basic and acidic residues" evidence="1">
    <location>
        <begin position="72"/>
        <end position="83"/>
    </location>
</feature>
<evidence type="ECO:0000256" key="1">
    <source>
        <dbReference type="SAM" id="MobiDB-lite"/>
    </source>
</evidence>
<proteinExistence type="predicted"/>
<dbReference type="AlphaFoldDB" id="A0A9P8C2Q0"/>
<organism evidence="2 3">
    <name type="scientific">Amylocarpus encephaloides</name>
    <dbReference type="NCBI Taxonomy" id="45428"/>
    <lineage>
        <taxon>Eukaryota</taxon>
        <taxon>Fungi</taxon>
        <taxon>Dikarya</taxon>
        <taxon>Ascomycota</taxon>
        <taxon>Pezizomycotina</taxon>
        <taxon>Leotiomycetes</taxon>
        <taxon>Helotiales</taxon>
        <taxon>Helotiales incertae sedis</taxon>
        <taxon>Amylocarpus</taxon>
    </lineage>
</organism>
<sequence>MENYRPVAPRKDTPTKSSTTNVKTGQRRRGASISSVASSIVSQASTSLKKKPIIVAPPLRLRDEFLAGENGKGMERVHDRHDSSLSSVSSSFEMKREASRNSQRRSRVLSNPPIFTTEQLLDLRTLLKELDASLRQQDDLCQSFSRNLLYLLAVKESGIKSNKRLNAQWKRGLCRELSVCREELGRVFTRKTGIGERSQGVVRSLLNKLDELENGEEKRDYALPPSTSVMNRKRGSLISHIRDRSSSRSRPPLTHSQHQYSSSLDASPTPSAVLTRETITTSIFSLRKDVDLQRLLDECILDAVTRKCWKERWCRSVNMRIEMRRFVGFLGGRCDSMAAERGGMGVCLTTMEGVLGGRRSVDVEVKEVRRFSWR</sequence>
<feature type="region of interest" description="Disordered" evidence="1">
    <location>
        <begin position="1"/>
        <end position="36"/>
    </location>
</feature>
<feature type="region of interest" description="Disordered" evidence="1">
    <location>
        <begin position="72"/>
        <end position="109"/>
    </location>
</feature>
<dbReference type="Proteomes" id="UP000824998">
    <property type="component" value="Unassembled WGS sequence"/>
</dbReference>
<name>A0A9P8C2Q0_9HELO</name>
<reference evidence="2" key="1">
    <citation type="journal article" date="2021" name="IMA Fungus">
        <title>Genomic characterization of three marine fungi, including Emericellopsis atlantica sp. nov. with signatures of a generalist lifestyle and marine biomass degradation.</title>
        <authorList>
            <person name="Hagestad O.C."/>
            <person name="Hou L."/>
            <person name="Andersen J.H."/>
            <person name="Hansen E.H."/>
            <person name="Altermark B."/>
            <person name="Li C."/>
            <person name="Kuhnert E."/>
            <person name="Cox R.J."/>
            <person name="Crous P.W."/>
            <person name="Spatafora J.W."/>
            <person name="Lail K."/>
            <person name="Amirebrahimi M."/>
            <person name="Lipzen A."/>
            <person name="Pangilinan J."/>
            <person name="Andreopoulos W."/>
            <person name="Hayes R.D."/>
            <person name="Ng V."/>
            <person name="Grigoriev I.V."/>
            <person name="Jackson S.A."/>
            <person name="Sutton T.D.S."/>
            <person name="Dobson A.D.W."/>
            <person name="Rama T."/>
        </authorList>
    </citation>
    <scope>NUCLEOTIDE SEQUENCE</scope>
    <source>
        <strain evidence="2">TRa018bII</strain>
    </source>
</reference>
<dbReference type="EMBL" id="MU251694">
    <property type="protein sequence ID" value="KAG9230191.1"/>
    <property type="molecule type" value="Genomic_DNA"/>
</dbReference>
<evidence type="ECO:0000313" key="3">
    <source>
        <dbReference type="Proteomes" id="UP000824998"/>
    </source>
</evidence>
<feature type="compositionally biased region" description="Polar residues" evidence="1">
    <location>
        <begin position="257"/>
        <end position="271"/>
    </location>
</feature>
<dbReference type="OrthoDB" id="3558579at2759"/>
<gene>
    <name evidence="2" type="ORF">BJ875DRAFT_385704</name>
</gene>